<gene>
    <name evidence="1" type="ORF">LARSCL_LOCUS15628</name>
</gene>
<dbReference type="AlphaFoldDB" id="A0AAV2B177"/>
<reference evidence="1 2" key="1">
    <citation type="submission" date="2024-04" db="EMBL/GenBank/DDBJ databases">
        <authorList>
            <person name="Rising A."/>
            <person name="Reimegard J."/>
            <person name="Sonavane S."/>
            <person name="Akerstrom W."/>
            <person name="Nylinder S."/>
            <person name="Hedman E."/>
            <person name="Kallberg Y."/>
        </authorList>
    </citation>
    <scope>NUCLEOTIDE SEQUENCE [LARGE SCALE GENOMIC DNA]</scope>
</reference>
<evidence type="ECO:0008006" key="3">
    <source>
        <dbReference type="Google" id="ProtNLM"/>
    </source>
</evidence>
<sequence>MQQYSNSEKADMHFMYEFANGNSREVVRLYRMRFPNRGTGRYSIGEFLNVYTGNFCRQVHF</sequence>
<protein>
    <recommendedName>
        <fullName evidence="3">DUF4817 domain-containing protein</fullName>
    </recommendedName>
</protein>
<name>A0AAV2B177_9ARAC</name>
<organism evidence="1 2">
    <name type="scientific">Larinioides sclopetarius</name>
    <dbReference type="NCBI Taxonomy" id="280406"/>
    <lineage>
        <taxon>Eukaryota</taxon>
        <taxon>Metazoa</taxon>
        <taxon>Ecdysozoa</taxon>
        <taxon>Arthropoda</taxon>
        <taxon>Chelicerata</taxon>
        <taxon>Arachnida</taxon>
        <taxon>Araneae</taxon>
        <taxon>Araneomorphae</taxon>
        <taxon>Entelegynae</taxon>
        <taxon>Araneoidea</taxon>
        <taxon>Araneidae</taxon>
        <taxon>Larinioides</taxon>
    </lineage>
</organism>
<feature type="non-terminal residue" evidence="1">
    <location>
        <position position="61"/>
    </location>
</feature>
<keyword evidence="2" id="KW-1185">Reference proteome</keyword>
<dbReference type="Proteomes" id="UP001497382">
    <property type="component" value="Unassembled WGS sequence"/>
</dbReference>
<evidence type="ECO:0000313" key="1">
    <source>
        <dbReference type="EMBL" id="CAL1288903.1"/>
    </source>
</evidence>
<comment type="caution">
    <text evidence="1">The sequence shown here is derived from an EMBL/GenBank/DDBJ whole genome shotgun (WGS) entry which is preliminary data.</text>
</comment>
<proteinExistence type="predicted"/>
<evidence type="ECO:0000313" key="2">
    <source>
        <dbReference type="Proteomes" id="UP001497382"/>
    </source>
</evidence>
<dbReference type="EMBL" id="CAXIEN010000239">
    <property type="protein sequence ID" value="CAL1288903.1"/>
    <property type="molecule type" value="Genomic_DNA"/>
</dbReference>
<accession>A0AAV2B177</accession>